<proteinExistence type="predicted"/>
<dbReference type="OrthoDB" id="5421601at2759"/>
<evidence type="ECO:0000313" key="1">
    <source>
        <dbReference type="EMBL" id="KAH7304318.1"/>
    </source>
</evidence>
<reference evidence="1" key="1">
    <citation type="journal article" date="2021" name="Nat. Commun.">
        <title>Genetic determinants of endophytism in the Arabidopsis root mycobiome.</title>
        <authorList>
            <person name="Mesny F."/>
            <person name="Miyauchi S."/>
            <person name="Thiergart T."/>
            <person name="Pickel B."/>
            <person name="Atanasova L."/>
            <person name="Karlsson M."/>
            <person name="Huettel B."/>
            <person name="Barry K.W."/>
            <person name="Haridas S."/>
            <person name="Chen C."/>
            <person name="Bauer D."/>
            <person name="Andreopoulos W."/>
            <person name="Pangilinan J."/>
            <person name="LaButti K."/>
            <person name="Riley R."/>
            <person name="Lipzen A."/>
            <person name="Clum A."/>
            <person name="Drula E."/>
            <person name="Henrissat B."/>
            <person name="Kohler A."/>
            <person name="Grigoriev I.V."/>
            <person name="Martin F.M."/>
            <person name="Hacquard S."/>
        </authorList>
    </citation>
    <scope>NUCLEOTIDE SEQUENCE</scope>
    <source>
        <strain evidence="1">MPI-CAGE-CH-0235</strain>
    </source>
</reference>
<name>A0A8K0SEM8_9HYPO</name>
<dbReference type="Proteomes" id="UP000813444">
    <property type="component" value="Unassembled WGS sequence"/>
</dbReference>
<sequence length="443" mass="49921">MDVISLAPPSTIRMAQLADLPVEVVTRIITHALPEGFESLALSCKDIYRLCTPYIARHNLLRKQFDWVAYCPNPSAVRNDPLWRPLHNAFGLLERIADEPNVACYIRQAEFTWDSFKPGITMPPNVPDIDDGGPVLELLADSAFLRRAGLDYRDFYSRIAQDLPWFWEPAEVSDKLLNIIAADARHPLRSPASLANLTRLDVDMHPPRELIKGVDFVKLWPLLTLPEMRTFRVERLVASGLPGRQVPPGLGERLQHAYMLYSYVDQSIMAQLLRASVQLETLAYSHCALPDDTMSVPWDFGSFLHMLECETGSHLQRLYVEGHCPLAPDAFSIRRFRQLRKLILPLEFFKCSMSYAAQKMGKSLAGLTKNDIHKLGLQLGNFIPASVTEVTLLSPGHDSHVKVLEVLFYEFAALRATLLPALKRIVLECVIYESSGPEAAYMA</sequence>
<evidence type="ECO:0000313" key="2">
    <source>
        <dbReference type="Proteomes" id="UP000813444"/>
    </source>
</evidence>
<keyword evidence="2" id="KW-1185">Reference proteome</keyword>
<comment type="caution">
    <text evidence="1">The sequence shown here is derived from an EMBL/GenBank/DDBJ whole genome shotgun (WGS) entry which is preliminary data.</text>
</comment>
<evidence type="ECO:0008006" key="3">
    <source>
        <dbReference type="Google" id="ProtNLM"/>
    </source>
</evidence>
<dbReference type="EMBL" id="JAGPNK010000024">
    <property type="protein sequence ID" value="KAH7304318.1"/>
    <property type="molecule type" value="Genomic_DNA"/>
</dbReference>
<organism evidence="1 2">
    <name type="scientific">Stachybotrys elegans</name>
    <dbReference type="NCBI Taxonomy" id="80388"/>
    <lineage>
        <taxon>Eukaryota</taxon>
        <taxon>Fungi</taxon>
        <taxon>Dikarya</taxon>
        <taxon>Ascomycota</taxon>
        <taxon>Pezizomycotina</taxon>
        <taxon>Sordariomycetes</taxon>
        <taxon>Hypocreomycetidae</taxon>
        <taxon>Hypocreales</taxon>
        <taxon>Stachybotryaceae</taxon>
        <taxon>Stachybotrys</taxon>
    </lineage>
</organism>
<accession>A0A8K0SEM8</accession>
<dbReference type="AlphaFoldDB" id="A0A8K0SEM8"/>
<protein>
    <recommendedName>
        <fullName evidence="3">F-box domain-containing protein</fullName>
    </recommendedName>
</protein>
<gene>
    <name evidence="1" type="ORF">B0I35DRAFT_465302</name>
</gene>